<proteinExistence type="predicted"/>
<dbReference type="EMBL" id="CACTIH010005700">
    <property type="protein sequence ID" value="CAA3000582.1"/>
    <property type="molecule type" value="Genomic_DNA"/>
</dbReference>
<evidence type="ECO:0000313" key="1">
    <source>
        <dbReference type="EMBL" id="CAA3000582.1"/>
    </source>
</evidence>
<organism evidence="1 2">
    <name type="scientific">Olea europaea subsp. europaea</name>
    <dbReference type="NCBI Taxonomy" id="158383"/>
    <lineage>
        <taxon>Eukaryota</taxon>
        <taxon>Viridiplantae</taxon>
        <taxon>Streptophyta</taxon>
        <taxon>Embryophyta</taxon>
        <taxon>Tracheophyta</taxon>
        <taxon>Spermatophyta</taxon>
        <taxon>Magnoliopsida</taxon>
        <taxon>eudicotyledons</taxon>
        <taxon>Gunneridae</taxon>
        <taxon>Pentapetalae</taxon>
        <taxon>asterids</taxon>
        <taxon>lamiids</taxon>
        <taxon>Lamiales</taxon>
        <taxon>Oleaceae</taxon>
        <taxon>Oleeae</taxon>
        <taxon>Olea</taxon>
    </lineage>
</organism>
<dbReference type="OrthoDB" id="674240at2759"/>
<feature type="non-terminal residue" evidence="1">
    <location>
        <position position="1"/>
    </location>
</feature>
<protein>
    <submittedName>
        <fullName evidence="1">Uncharacterized protein</fullName>
    </submittedName>
</protein>
<dbReference type="Proteomes" id="UP000594638">
    <property type="component" value="Unassembled WGS sequence"/>
</dbReference>
<evidence type="ECO:0000313" key="2">
    <source>
        <dbReference type="Proteomes" id="UP000594638"/>
    </source>
</evidence>
<comment type="caution">
    <text evidence="1">The sequence shown here is derived from an EMBL/GenBank/DDBJ whole genome shotgun (WGS) entry which is preliminary data.</text>
</comment>
<accession>A0A8S0T5M2</accession>
<dbReference type="Gramene" id="OE9A108076T1">
    <property type="protein sequence ID" value="OE9A108076C1"/>
    <property type="gene ID" value="OE9A108076"/>
</dbReference>
<reference evidence="1 2" key="1">
    <citation type="submission" date="2019-12" db="EMBL/GenBank/DDBJ databases">
        <authorList>
            <person name="Alioto T."/>
            <person name="Alioto T."/>
            <person name="Gomez Garrido J."/>
        </authorList>
    </citation>
    <scope>NUCLEOTIDE SEQUENCE [LARGE SCALE GENOMIC DNA]</scope>
</reference>
<sequence>QILKPRELPETILPVPRARMPVQLLGREDACLVKVFCCGDACEEFDKDSNGTRDYLDSAEDLLTSVASIEGPHHVVLSSGTC</sequence>
<keyword evidence="2" id="KW-1185">Reference proteome</keyword>
<gene>
    <name evidence="1" type="ORF">OLEA9_A108076</name>
</gene>
<dbReference type="AlphaFoldDB" id="A0A8S0T5M2"/>
<name>A0A8S0T5M2_OLEEU</name>